<dbReference type="GO" id="GO:0006355">
    <property type="term" value="P:regulation of DNA-templated transcription"/>
    <property type="evidence" value="ECO:0007669"/>
    <property type="project" value="TreeGrafter"/>
</dbReference>
<evidence type="ECO:0000313" key="7">
    <source>
        <dbReference type="EMBL" id="CAB5065609.1"/>
    </source>
</evidence>
<dbReference type="EMBL" id="CAFBQP010000063">
    <property type="protein sequence ID" value="CAB5065609.1"/>
    <property type="molecule type" value="Genomic_DNA"/>
</dbReference>
<name>A0A6J6RJJ5_9ZZZZ</name>
<keyword evidence="2" id="KW-0804">Transcription</keyword>
<evidence type="ECO:0000259" key="4">
    <source>
        <dbReference type="SMART" id="SM01043"/>
    </source>
</evidence>
<feature type="transmembrane region" description="Helical" evidence="3">
    <location>
        <begin position="99"/>
        <end position="121"/>
    </location>
</feature>
<keyword evidence="1" id="KW-0805">Transcription regulation</keyword>
<dbReference type="PANTHER" id="PTHR35807:SF1">
    <property type="entry name" value="TRANSCRIPTIONAL REGULATOR REDD"/>
    <property type="match status" value="1"/>
</dbReference>
<feature type="domain" description="Bacterial transcriptional activator" evidence="4">
    <location>
        <begin position="524"/>
        <end position="672"/>
    </location>
</feature>
<sequence>MQRLARWFARGTGVLFLALLVVGTPTAISRWIGNPMDLVRFGRTIDLRQPDGTSTRSLLVVVSGALLWLSWLRLTGAAVVGVLCAALRLRPPRLRLFGLSQTLVGGLLGSLAVLGTASPAGSATPRPATAAISVRATGLQVGWSEAGFLAAGVIGLLTLMRRHRLQRLSAGSVVDVPTDDSEQWERRLRSLAPEPIVDRLGVVWRAASCAAAQGSGELLGALTAPDGAVTVLFRTDTLPMPPTSPSGVLSAPDRWVYPGTWRPEPSADAARGPAPLVNVGRCGRDALHLTPSMCHRLEVDGPEAERDRIVESLRFAVEVCETLVAPPPGPDRQRTSAPAWVLSASESDWVLNPLDLVIVPIGLERHDIAAVRALLAAGAGEAGAPDVLPSVASDSLEPELLLHLSAPTNPDTRVEPLPPVLPVWSFMVRLLGPVDVLASDGRVVAFERSKAVELLCWLVLHRRAATREAARTALWEADVRDTTFANVVSEARRALSRHLAVGTGDDWLGKPRGEHLPLHIEVVSDADLVRAHTARATWFRSNDTSLARVVPELRSALDLVRGAPFIGSGYGWADAEASTSNLTLLAVGTALDLGEAELALGNVDGAFAATSVGLAVLPGHEELVALRLRTHASCRDSAGARHEWQMYLRSLVDDPWQSEPSPWLKELARDLLSDPVTA</sequence>
<evidence type="ECO:0000256" key="2">
    <source>
        <dbReference type="ARBA" id="ARBA00023163"/>
    </source>
</evidence>
<dbReference type="SUPFAM" id="SSF48452">
    <property type="entry name" value="TPR-like"/>
    <property type="match status" value="1"/>
</dbReference>
<evidence type="ECO:0000256" key="3">
    <source>
        <dbReference type="SAM" id="Phobius"/>
    </source>
</evidence>
<dbReference type="Gene3D" id="1.25.40.10">
    <property type="entry name" value="Tetratricopeptide repeat domain"/>
    <property type="match status" value="1"/>
</dbReference>
<evidence type="ECO:0000313" key="5">
    <source>
        <dbReference type="EMBL" id="CAB4721968.1"/>
    </source>
</evidence>
<dbReference type="PANTHER" id="PTHR35807">
    <property type="entry name" value="TRANSCRIPTIONAL REGULATOR REDD-RELATED"/>
    <property type="match status" value="1"/>
</dbReference>
<gene>
    <name evidence="5" type="ORF">UFOPK2602_01798</name>
    <name evidence="6" type="ORF">UFOPK3417_01111</name>
    <name evidence="7" type="ORF">UFOPK4306_01626</name>
</gene>
<accession>A0A6J6RJJ5</accession>
<evidence type="ECO:0000313" key="6">
    <source>
        <dbReference type="EMBL" id="CAB4877987.1"/>
    </source>
</evidence>
<keyword evidence="3" id="KW-1133">Transmembrane helix</keyword>
<reference evidence="5" key="1">
    <citation type="submission" date="2020-05" db="EMBL/GenBank/DDBJ databases">
        <authorList>
            <person name="Chiriac C."/>
            <person name="Salcher M."/>
            <person name="Ghai R."/>
            <person name="Kavagutti S V."/>
        </authorList>
    </citation>
    <scope>NUCLEOTIDE SEQUENCE</scope>
</reference>
<protein>
    <submittedName>
        <fullName evidence="5">Unannotated protein</fullName>
    </submittedName>
</protein>
<keyword evidence="3" id="KW-0812">Transmembrane</keyword>
<dbReference type="Pfam" id="PF03704">
    <property type="entry name" value="BTAD"/>
    <property type="match status" value="1"/>
</dbReference>
<organism evidence="5">
    <name type="scientific">freshwater metagenome</name>
    <dbReference type="NCBI Taxonomy" id="449393"/>
    <lineage>
        <taxon>unclassified sequences</taxon>
        <taxon>metagenomes</taxon>
        <taxon>ecological metagenomes</taxon>
    </lineage>
</organism>
<dbReference type="InterPro" id="IPR051677">
    <property type="entry name" value="AfsR-DnrI-RedD_regulator"/>
</dbReference>
<dbReference type="InterPro" id="IPR011990">
    <property type="entry name" value="TPR-like_helical_dom_sf"/>
</dbReference>
<evidence type="ECO:0000256" key="1">
    <source>
        <dbReference type="ARBA" id="ARBA00023015"/>
    </source>
</evidence>
<dbReference type="InterPro" id="IPR036388">
    <property type="entry name" value="WH-like_DNA-bd_sf"/>
</dbReference>
<dbReference type="SMART" id="SM01043">
    <property type="entry name" value="BTAD"/>
    <property type="match status" value="1"/>
</dbReference>
<dbReference type="EMBL" id="CAFBLR010000102">
    <property type="protein sequence ID" value="CAB4877987.1"/>
    <property type="molecule type" value="Genomic_DNA"/>
</dbReference>
<proteinExistence type="predicted"/>
<dbReference type="EMBL" id="CAEZXX010000148">
    <property type="protein sequence ID" value="CAB4721968.1"/>
    <property type="molecule type" value="Genomic_DNA"/>
</dbReference>
<dbReference type="Gene3D" id="1.10.10.10">
    <property type="entry name" value="Winged helix-like DNA-binding domain superfamily/Winged helix DNA-binding domain"/>
    <property type="match status" value="1"/>
</dbReference>
<dbReference type="InterPro" id="IPR005158">
    <property type="entry name" value="BTAD"/>
</dbReference>
<feature type="transmembrane region" description="Helical" evidence="3">
    <location>
        <begin position="65"/>
        <end position="87"/>
    </location>
</feature>
<keyword evidence="3" id="KW-0472">Membrane</keyword>
<dbReference type="GO" id="GO:0003677">
    <property type="term" value="F:DNA binding"/>
    <property type="evidence" value="ECO:0007669"/>
    <property type="project" value="TreeGrafter"/>
</dbReference>
<dbReference type="AlphaFoldDB" id="A0A6J6RJJ5"/>